<organism evidence="3 4">
    <name type="scientific">Salisediminibacterium beveridgei</name>
    <dbReference type="NCBI Taxonomy" id="632773"/>
    <lineage>
        <taxon>Bacteria</taxon>
        <taxon>Bacillati</taxon>
        <taxon>Bacillota</taxon>
        <taxon>Bacilli</taxon>
        <taxon>Bacillales</taxon>
        <taxon>Bacillaceae</taxon>
        <taxon>Salisediminibacterium</taxon>
    </lineage>
</organism>
<dbReference type="InterPro" id="IPR006674">
    <property type="entry name" value="HD_domain"/>
</dbReference>
<proteinExistence type="predicted"/>
<dbReference type="InterPro" id="IPR006675">
    <property type="entry name" value="HDIG_dom"/>
</dbReference>
<dbReference type="InterPro" id="IPR037522">
    <property type="entry name" value="HD_GYP_dom"/>
</dbReference>
<dbReference type="NCBIfam" id="TIGR00277">
    <property type="entry name" value="HDIG"/>
    <property type="match status" value="1"/>
</dbReference>
<dbReference type="SMART" id="SM00471">
    <property type="entry name" value="HDc"/>
    <property type="match status" value="1"/>
</dbReference>
<dbReference type="PROSITE" id="PS51832">
    <property type="entry name" value="HD_GYP"/>
    <property type="match status" value="1"/>
</dbReference>
<dbReference type="OrthoDB" id="9759601at2"/>
<dbReference type="CDD" id="cd00077">
    <property type="entry name" value="HDc"/>
    <property type="match status" value="1"/>
</dbReference>
<keyword evidence="4" id="KW-1185">Reference proteome</keyword>
<evidence type="ECO:0000259" key="1">
    <source>
        <dbReference type="PROSITE" id="PS51831"/>
    </source>
</evidence>
<dbReference type="PANTHER" id="PTHR45228:SF4">
    <property type="entry name" value="LIPOPROTEIN"/>
    <property type="match status" value="1"/>
</dbReference>
<dbReference type="RefSeq" id="WP_084007158.1">
    <property type="nucleotide sequence ID" value="NZ_CP012502.1"/>
</dbReference>
<name>A0A1D7QRR7_9BACI</name>
<sequence length="306" mass="34606">MSSQRSSKTFLQLKYGEALDTAATKKSITSLLSSHDGTEVIHHCLKEGARWGMSPDSEEPNTLEAVYILSGKLKLHRPNEGSFLEAGDFLAGQPVSEFIVLTALEDSEFLYITSNPVFHYYSSDTRNLEMLAIEIEKKDGYTADHCFRIKELSMLVGEKMELNSESLQKLHFGALLHDIGKTEVPESILLKPAKLDEEEWTIMKEHTRYGATILRKTNITHFILAAEVVEQHHERYDGSGYPKGLRRDEICLEAAIVGLVDSYDAMTSERIYSKARSKESALTEIKQLRGIKYHPEVVDYFLSVIE</sequence>
<evidence type="ECO:0000313" key="4">
    <source>
        <dbReference type="Proteomes" id="UP000094463"/>
    </source>
</evidence>
<dbReference type="KEGG" id="bbev:BBEV_0308"/>
<accession>A0A1D7QRR7</accession>
<dbReference type="STRING" id="632773.BBEV_0308"/>
<dbReference type="Gene3D" id="1.10.3210.10">
    <property type="entry name" value="Hypothetical protein af1432"/>
    <property type="match status" value="1"/>
</dbReference>
<dbReference type="PROSITE" id="PS51831">
    <property type="entry name" value="HD"/>
    <property type="match status" value="1"/>
</dbReference>
<dbReference type="Pfam" id="PF13487">
    <property type="entry name" value="HD_5"/>
    <property type="match status" value="1"/>
</dbReference>
<feature type="domain" description="HD" evidence="1">
    <location>
        <begin position="142"/>
        <end position="266"/>
    </location>
</feature>
<dbReference type="InterPro" id="IPR003607">
    <property type="entry name" value="HD/PDEase_dom"/>
</dbReference>
<dbReference type="PANTHER" id="PTHR45228">
    <property type="entry name" value="CYCLIC DI-GMP PHOSPHODIESTERASE TM_0186-RELATED"/>
    <property type="match status" value="1"/>
</dbReference>
<evidence type="ECO:0000259" key="2">
    <source>
        <dbReference type="PROSITE" id="PS51832"/>
    </source>
</evidence>
<gene>
    <name evidence="3" type="ORF">BBEV_0308</name>
</gene>
<evidence type="ECO:0000313" key="3">
    <source>
        <dbReference type="EMBL" id="AOM81702.1"/>
    </source>
</evidence>
<feature type="domain" description="HD-GYP" evidence="2">
    <location>
        <begin position="120"/>
        <end position="306"/>
    </location>
</feature>
<dbReference type="InterPro" id="IPR052020">
    <property type="entry name" value="Cyclic_di-GMP/3'3'-cGAMP_PDE"/>
</dbReference>
<dbReference type="EMBL" id="CP012502">
    <property type="protein sequence ID" value="AOM81702.1"/>
    <property type="molecule type" value="Genomic_DNA"/>
</dbReference>
<dbReference type="AlphaFoldDB" id="A0A1D7QRR7"/>
<protein>
    <submittedName>
        <fullName evidence="3">Uncharacterized protein</fullName>
    </submittedName>
</protein>
<dbReference type="Proteomes" id="UP000094463">
    <property type="component" value="Chromosome"/>
</dbReference>
<dbReference type="SUPFAM" id="SSF109604">
    <property type="entry name" value="HD-domain/PDEase-like"/>
    <property type="match status" value="1"/>
</dbReference>
<reference evidence="3 4" key="1">
    <citation type="submission" date="2015-08" db="EMBL/GenBank/DDBJ databases">
        <title>The complete genome sequence of Bacillus beveridgei MLTeJB.</title>
        <authorList>
            <person name="Hanson T.E."/>
            <person name="Mesa C."/>
            <person name="Basesman S.M."/>
            <person name="Oremland R.S."/>
        </authorList>
    </citation>
    <scope>NUCLEOTIDE SEQUENCE [LARGE SCALE GENOMIC DNA]</scope>
    <source>
        <strain evidence="3 4">MLTeJB</strain>
    </source>
</reference>